<feature type="domain" description="Resolvase HTH" evidence="1">
    <location>
        <begin position="1"/>
        <end position="34"/>
    </location>
</feature>
<dbReference type="InterPro" id="IPR006120">
    <property type="entry name" value="Resolvase_HTH_dom"/>
</dbReference>
<dbReference type="Proteomes" id="UP001589836">
    <property type="component" value="Unassembled WGS sequence"/>
</dbReference>
<evidence type="ECO:0000313" key="3">
    <source>
        <dbReference type="Proteomes" id="UP001589836"/>
    </source>
</evidence>
<accession>A0ABV6LUF5</accession>
<dbReference type="InterPro" id="IPR009057">
    <property type="entry name" value="Homeodomain-like_sf"/>
</dbReference>
<protein>
    <submittedName>
        <fullName evidence="2">Helix-turn-helix domain-containing protein</fullName>
    </submittedName>
</protein>
<keyword evidence="3" id="KW-1185">Reference proteome</keyword>
<proteinExistence type="predicted"/>
<comment type="caution">
    <text evidence="2">The sequence shown here is derived from an EMBL/GenBank/DDBJ whole genome shotgun (WGS) entry which is preliminary data.</text>
</comment>
<evidence type="ECO:0000313" key="2">
    <source>
        <dbReference type="EMBL" id="MFC0525883.1"/>
    </source>
</evidence>
<reference evidence="2 3" key="1">
    <citation type="submission" date="2024-09" db="EMBL/GenBank/DDBJ databases">
        <authorList>
            <person name="Sun Q."/>
            <person name="Mori K."/>
        </authorList>
    </citation>
    <scope>NUCLEOTIDE SEQUENCE [LARGE SCALE GENOMIC DNA]</scope>
    <source>
        <strain evidence="2 3">NCAIM B.02529</strain>
    </source>
</reference>
<sequence length="40" mass="4847">MDMAFRMYDSKEYSIKEILDATGMGRATFYRYLSNRKEEK</sequence>
<dbReference type="Pfam" id="PF02796">
    <property type="entry name" value="HTH_7"/>
    <property type="match status" value="1"/>
</dbReference>
<evidence type="ECO:0000259" key="1">
    <source>
        <dbReference type="Pfam" id="PF02796"/>
    </source>
</evidence>
<name>A0ABV6LUF5_9BACI</name>
<dbReference type="SUPFAM" id="SSF46689">
    <property type="entry name" value="Homeodomain-like"/>
    <property type="match status" value="1"/>
</dbReference>
<gene>
    <name evidence="2" type="ORF">ACFFGV_20100</name>
</gene>
<dbReference type="EMBL" id="JBHLTP010000023">
    <property type="protein sequence ID" value="MFC0525883.1"/>
    <property type="molecule type" value="Genomic_DNA"/>
</dbReference>
<organism evidence="2 3">
    <name type="scientific">Pontibacillus salicampi</name>
    <dbReference type="NCBI Taxonomy" id="1449801"/>
    <lineage>
        <taxon>Bacteria</taxon>
        <taxon>Bacillati</taxon>
        <taxon>Bacillota</taxon>
        <taxon>Bacilli</taxon>
        <taxon>Bacillales</taxon>
        <taxon>Bacillaceae</taxon>
        <taxon>Pontibacillus</taxon>
    </lineage>
</organism>
<dbReference type="RefSeq" id="WP_377351675.1">
    <property type="nucleotide sequence ID" value="NZ_JBHLTP010000023.1"/>
</dbReference>